<evidence type="ECO:0000256" key="1">
    <source>
        <dbReference type="SAM" id="MobiDB-lite"/>
    </source>
</evidence>
<proteinExistence type="predicted"/>
<name>A0A1C3URJ7_9BRAD</name>
<feature type="region of interest" description="Disordered" evidence="1">
    <location>
        <begin position="1"/>
        <end position="50"/>
    </location>
</feature>
<evidence type="ECO:0000313" key="3">
    <source>
        <dbReference type="Proteomes" id="UP000199184"/>
    </source>
</evidence>
<dbReference type="Proteomes" id="UP000199184">
    <property type="component" value="Unassembled WGS sequence"/>
</dbReference>
<accession>A0A1C3URJ7</accession>
<sequence>MQRFSWNRNMEFRPELKVAGSPPELAERPRPTQKAPLKPGPSFRTGAAQAQDRPMTVFVYVNTAKPVSDV</sequence>
<dbReference type="EMBL" id="FMAI01000002">
    <property type="protein sequence ID" value="SCB18078.1"/>
    <property type="molecule type" value="Genomic_DNA"/>
</dbReference>
<dbReference type="AlphaFoldDB" id="A0A1C3URJ7"/>
<protein>
    <submittedName>
        <fullName evidence="2">Uncharacterized protein</fullName>
    </submittedName>
</protein>
<evidence type="ECO:0000313" key="2">
    <source>
        <dbReference type="EMBL" id="SCB18078.1"/>
    </source>
</evidence>
<gene>
    <name evidence="2" type="ORF">GA0061098_1002336</name>
</gene>
<organism evidence="2 3">
    <name type="scientific">Bradyrhizobium shewense</name>
    <dbReference type="NCBI Taxonomy" id="1761772"/>
    <lineage>
        <taxon>Bacteria</taxon>
        <taxon>Pseudomonadati</taxon>
        <taxon>Pseudomonadota</taxon>
        <taxon>Alphaproteobacteria</taxon>
        <taxon>Hyphomicrobiales</taxon>
        <taxon>Nitrobacteraceae</taxon>
        <taxon>Bradyrhizobium</taxon>
    </lineage>
</organism>
<keyword evidence="3" id="KW-1185">Reference proteome</keyword>
<reference evidence="3" key="1">
    <citation type="submission" date="2016-08" db="EMBL/GenBank/DDBJ databases">
        <authorList>
            <person name="Varghese N."/>
            <person name="Submissions Spin"/>
        </authorList>
    </citation>
    <scope>NUCLEOTIDE SEQUENCE [LARGE SCALE GENOMIC DNA]</scope>
    <source>
        <strain evidence="3">ERR11</strain>
    </source>
</reference>